<protein>
    <recommendedName>
        <fullName evidence="3">DUF559 domain-containing protein</fullName>
    </recommendedName>
</protein>
<dbReference type="Proteomes" id="UP000444980">
    <property type="component" value="Unassembled WGS sequence"/>
</dbReference>
<accession>A0A7M4BQ47</accession>
<organism evidence="1 2">
    <name type="scientific">Gordonia crocea</name>
    <dbReference type="NCBI Taxonomy" id="589162"/>
    <lineage>
        <taxon>Bacteria</taxon>
        <taxon>Bacillati</taxon>
        <taxon>Actinomycetota</taxon>
        <taxon>Actinomycetes</taxon>
        <taxon>Mycobacteriales</taxon>
        <taxon>Gordoniaceae</taxon>
        <taxon>Gordonia</taxon>
    </lineage>
</organism>
<evidence type="ECO:0000313" key="2">
    <source>
        <dbReference type="Proteomes" id="UP000444980"/>
    </source>
</evidence>
<dbReference type="RefSeq" id="WP_228460584.1">
    <property type="nucleotide sequence ID" value="NZ_BJOU01000001.1"/>
</dbReference>
<proteinExistence type="predicted"/>
<evidence type="ECO:0000313" key="1">
    <source>
        <dbReference type="EMBL" id="GED96008.1"/>
    </source>
</evidence>
<comment type="caution">
    <text evidence="1">The sequence shown here is derived from an EMBL/GenBank/DDBJ whole genome shotgun (WGS) entry which is preliminary data.</text>
</comment>
<name>A0A7M4BQ47_9ACTN</name>
<dbReference type="EMBL" id="BJOU01000001">
    <property type="protein sequence ID" value="GED96008.1"/>
    <property type="molecule type" value="Genomic_DNA"/>
</dbReference>
<keyword evidence="2" id="KW-1185">Reference proteome</keyword>
<gene>
    <name evidence="1" type="ORF">nbrc107697_00470</name>
</gene>
<reference evidence="2" key="1">
    <citation type="submission" date="2019-06" db="EMBL/GenBank/DDBJ databases">
        <title>Gordonia isolated from sludge of a wastewater treatment plant.</title>
        <authorList>
            <person name="Tamura T."/>
            <person name="Aoyama K."/>
            <person name="Kang Y."/>
            <person name="Saito S."/>
            <person name="Akiyama N."/>
            <person name="Yazawa K."/>
            <person name="Gonoi T."/>
            <person name="Mikami Y."/>
        </authorList>
    </citation>
    <scope>NUCLEOTIDE SEQUENCE [LARGE SCALE GENOMIC DNA]</scope>
    <source>
        <strain evidence="2">NBRC 107697</strain>
    </source>
</reference>
<evidence type="ECO:0008006" key="3">
    <source>
        <dbReference type="Google" id="ProtNLM"/>
    </source>
</evidence>
<dbReference type="AlphaFoldDB" id="A0A7M4BQ47"/>
<sequence>MYTRRTLIGRGFSDVQIKRAVREGRLTPVRRGWYARDRADPDAVTAVRKGGALTCVSALDKHGLWVPPGKTRLHIRLSRHHGPARASCRGYGGPCPVDQAVDDIPHALLCAARCVPEDYWVAIADSVLRRRAVSVEELRGCMPCVPPAVERMLRKCDGRSQSGTESIARVRLRGEGFKVVVQPEVASFHGHADLRIGRLLVECDSFEFHAADRDAYRYDRYRDRKSLVGRWFTMRLTYDDVVYGWGEVLNDIREFTRADRHRLRGDRRPR</sequence>